<organism evidence="1 2">
    <name type="scientific">Campylobacter upsaliensis</name>
    <dbReference type="NCBI Taxonomy" id="28080"/>
    <lineage>
        <taxon>Bacteria</taxon>
        <taxon>Pseudomonadati</taxon>
        <taxon>Campylobacterota</taxon>
        <taxon>Epsilonproteobacteria</taxon>
        <taxon>Campylobacterales</taxon>
        <taxon>Campylobacteraceae</taxon>
        <taxon>Campylobacter</taxon>
    </lineage>
</organism>
<gene>
    <name evidence="1" type="ORF">NCTC12264_01840</name>
</gene>
<dbReference type="REBASE" id="426096">
    <property type="entry name" value="Cup12264ORF1839P"/>
</dbReference>
<dbReference type="EMBL" id="UFUZ01000001">
    <property type="protein sequence ID" value="SUX27586.1"/>
    <property type="molecule type" value="Genomic_DNA"/>
</dbReference>
<evidence type="ECO:0000313" key="1">
    <source>
        <dbReference type="EMBL" id="SUX27586.1"/>
    </source>
</evidence>
<evidence type="ECO:0000313" key="2">
    <source>
        <dbReference type="Proteomes" id="UP000254161"/>
    </source>
</evidence>
<protein>
    <recommendedName>
        <fullName evidence="3">Restriction endonuclease</fullName>
    </recommendedName>
</protein>
<evidence type="ECO:0008006" key="3">
    <source>
        <dbReference type="Google" id="ProtNLM"/>
    </source>
</evidence>
<dbReference type="RefSeq" id="WP_115631145.1">
    <property type="nucleotide sequence ID" value="NZ_JANKIR010000015.1"/>
</dbReference>
<sequence length="327" mass="38475">MLKSLHTIKLIGAYLREKGILKQEIISIEDIYQFFIYLKQNPNSFYTLYIYNYLFHFISSDEVAKRKTSARVFEDLLASIFDAEVADNQKRFNLKFCVDDYFVNVKDKIASNRREKADVIFSNHYAFSVKTLIAKNTEINMGSFEKRVLFDGLRVDNYLSERKSSEGAGIGSKPQFLKLLKLIETLSSYEIFVEKFNKMAEFIYNNDLLLAIKNNEKMELYFFTGSEIVALFKAKSKDKENFLSIINRYEGNSLRIDRNALIKACKRSALLDFSHLNHSVMNLINQFDYKLHKSYVEYFKDKNSKNELFEDLEALFDYFDTHFKELN</sequence>
<dbReference type="AlphaFoldDB" id="A0A381EKN6"/>
<name>A0A381EKN6_CAMUP</name>
<reference evidence="1 2" key="1">
    <citation type="submission" date="2018-06" db="EMBL/GenBank/DDBJ databases">
        <authorList>
            <consortium name="Pathogen Informatics"/>
            <person name="Doyle S."/>
        </authorList>
    </citation>
    <scope>NUCLEOTIDE SEQUENCE [LARGE SCALE GENOMIC DNA]</scope>
    <source>
        <strain evidence="1 2">NCTC12264</strain>
    </source>
</reference>
<dbReference type="Proteomes" id="UP000254161">
    <property type="component" value="Unassembled WGS sequence"/>
</dbReference>
<accession>A0A381EKN6</accession>
<proteinExistence type="predicted"/>